<dbReference type="Pfam" id="PF00705">
    <property type="entry name" value="PCNA_N"/>
    <property type="match status" value="1"/>
</dbReference>
<dbReference type="PANTHER" id="PTHR11352">
    <property type="entry name" value="PROLIFERATING CELL NUCLEAR ANTIGEN"/>
    <property type="match status" value="1"/>
</dbReference>
<dbReference type="InterPro" id="IPR022648">
    <property type="entry name" value="Pr_cel_nuc_antig_N"/>
</dbReference>
<dbReference type="GO" id="GO:0030337">
    <property type="term" value="F:DNA polymerase processivity factor activity"/>
    <property type="evidence" value="ECO:0007669"/>
    <property type="project" value="InterPro"/>
</dbReference>
<dbReference type="Gene3D" id="3.70.10.10">
    <property type="match status" value="1"/>
</dbReference>
<dbReference type="InterPro" id="IPR046938">
    <property type="entry name" value="DNA_clamp_sf"/>
</dbReference>
<dbReference type="PANTHER" id="PTHR11352:SF0">
    <property type="entry name" value="PROLIFERATING CELL NUCLEAR ANTIGEN"/>
    <property type="match status" value="1"/>
</dbReference>
<feature type="domain" description="Proliferating cell nuclear antigen PCNA C-terminal" evidence="4">
    <location>
        <begin position="138"/>
        <end position="245"/>
    </location>
</feature>
<dbReference type="EMBL" id="MN739520">
    <property type="protein sequence ID" value="QHT10407.1"/>
    <property type="molecule type" value="Genomic_DNA"/>
</dbReference>
<dbReference type="GO" id="GO:0006272">
    <property type="term" value="P:leading strand elongation"/>
    <property type="evidence" value="ECO:0007669"/>
    <property type="project" value="TreeGrafter"/>
</dbReference>
<dbReference type="AlphaFoldDB" id="A0A6C0D1K6"/>
<dbReference type="PRINTS" id="PR00339">
    <property type="entry name" value="PCNACYCLIN"/>
</dbReference>
<sequence length="251" mass="29397">MKLHIKQTDKAFEWIELFKFIKQLNQHVTFMCKPDQLYIQLMDDSHICLIDITIPASWFTLYESENQTFSVMTNILVKIFGMYTIDTLIEIIAGDEKLEINFKNKKEQKYFELNMMDIEKDILSPAMPDTKLDFVMKTKILDKYINELAIFGDEAIIFCKDDKLYLKAKGDEGSISIEIEGDNLVEFSVVDGYEMETRYCLKYLQYITKLHIIYPNVHVFVDDSSPIVITFDNSTITIKYYLAPKCDNNDD</sequence>
<keyword evidence="2" id="KW-0238">DNA-binding</keyword>
<accession>A0A6C0D1K6</accession>
<comment type="similarity">
    <text evidence="1">Belongs to the PCNA family.</text>
</comment>
<name>A0A6C0D1K6_9ZZZZ</name>
<evidence type="ECO:0008006" key="6">
    <source>
        <dbReference type="Google" id="ProtNLM"/>
    </source>
</evidence>
<reference evidence="5" key="1">
    <citation type="journal article" date="2020" name="Nature">
        <title>Giant virus diversity and host interactions through global metagenomics.</title>
        <authorList>
            <person name="Schulz F."/>
            <person name="Roux S."/>
            <person name="Paez-Espino D."/>
            <person name="Jungbluth S."/>
            <person name="Walsh D.A."/>
            <person name="Denef V.J."/>
            <person name="McMahon K.D."/>
            <person name="Konstantinidis K.T."/>
            <person name="Eloe-Fadrosh E.A."/>
            <person name="Kyrpides N.C."/>
            <person name="Woyke T."/>
        </authorList>
    </citation>
    <scope>NUCLEOTIDE SEQUENCE</scope>
    <source>
        <strain evidence="5">GVMAG-M-3300023174-107</strain>
    </source>
</reference>
<dbReference type="SUPFAM" id="SSF55979">
    <property type="entry name" value="DNA clamp"/>
    <property type="match status" value="2"/>
</dbReference>
<dbReference type="Pfam" id="PF02747">
    <property type="entry name" value="PCNA_C"/>
    <property type="match status" value="1"/>
</dbReference>
<feature type="domain" description="Proliferating cell nuclear antigen PCNA N-terminal" evidence="3">
    <location>
        <begin position="17"/>
        <end position="121"/>
    </location>
</feature>
<protein>
    <recommendedName>
        <fullName evidence="6">Proliferating cell nuclear antigen PCNA N-terminal domain-containing protein</fullName>
    </recommendedName>
</protein>
<organism evidence="5">
    <name type="scientific">viral metagenome</name>
    <dbReference type="NCBI Taxonomy" id="1070528"/>
    <lineage>
        <taxon>unclassified sequences</taxon>
        <taxon>metagenomes</taxon>
        <taxon>organismal metagenomes</taxon>
    </lineage>
</organism>
<proteinExistence type="inferred from homology"/>
<evidence type="ECO:0000259" key="3">
    <source>
        <dbReference type="Pfam" id="PF00705"/>
    </source>
</evidence>
<evidence type="ECO:0000259" key="4">
    <source>
        <dbReference type="Pfam" id="PF02747"/>
    </source>
</evidence>
<evidence type="ECO:0000256" key="2">
    <source>
        <dbReference type="ARBA" id="ARBA00023125"/>
    </source>
</evidence>
<dbReference type="InterPro" id="IPR000730">
    <property type="entry name" value="Pr_cel_nuc_antig"/>
</dbReference>
<dbReference type="InterPro" id="IPR022649">
    <property type="entry name" value="Pr_cel_nuc_antig_C"/>
</dbReference>
<evidence type="ECO:0000256" key="1">
    <source>
        <dbReference type="ARBA" id="ARBA00010462"/>
    </source>
</evidence>
<dbReference type="GO" id="GO:0003677">
    <property type="term" value="F:DNA binding"/>
    <property type="evidence" value="ECO:0007669"/>
    <property type="project" value="UniProtKB-KW"/>
</dbReference>
<dbReference type="CDD" id="cd00577">
    <property type="entry name" value="PCNA"/>
    <property type="match status" value="1"/>
</dbReference>
<dbReference type="GO" id="GO:0006275">
    <property type="term" value="P:regulation of DNA replication"/>
    <property type="evidence" value="ECO:0007669"/>
    <property type="project" value="InterPro"/>
</dbReference>
<evidence type="ECO:0000313" key="5">
    <source>
        <dbReference type="EMBL" id="QHT10407.1"/>
    </source>
</evidence>